<dbReference type="Ensembl" id="ENSHBUT00000014100.1">
    <property type="protein sequence ID" value="ENSHBUP00000001249.1"/>
    <property type="gene ID" value="ENSHBUG00000002441.1"/>
</dbReference>
<proteinExistence type="predicted"/>
<evidence type="ECO:0000313" key="1">
    <source>
        <dbReference type="Ensembl" id="ENSHBUP00000001249.1"/>
    </source>
</evidence>
<protein>
    <submittedName>
        <fullName evidence="1">Uncharacterized protein</fullName>
    </submittedName>
</protein>
<dbReference type="Proteomes" id="UP000264840">
    <property type="component" value="Unplaced"/>
</dbReference>
<sequence>ACFFHTYFCTVLAATFRKHKISITDGKDELCELQRFIEMSTRLVFLPFVDNLSYCGWMISQILSGRNSCTTSSSMQFCKSFSMVL</sequence>
<accession>A0A3Q2UUK4</accession>
<evidence type="ECO:0000313" key="2">
    <source>
        <dbReference type="Proteomes" id="UP000264840"/>
    </source>
</evidence>
<dbReference type="GeneTree" id="ENSGT00940000182169"/>
<keyword evidence="2" id="KW-1185">Reference proteome</keyword>
<reference evidence="1" key="1">
    <citation type="submission" date="2025-08" db="UniProtKB">
        <authorList>
            <consortium name="Ensembl"/>
        </authorList>
    </citation>
    <scope>IDENTIFICATION</scope>
</reference>
<organism evidence="1 2">
    <name type="scientific">Haplochromis burtoni</name>
    <name type="common">Burton's mouthbrooder</name>
    <name type="synonym">Chromis burtoni</name>
    <dbReference type="NCBI Taxonomy" id="8153"/>
    <lineage>
        <taxon>Eukaryota</taxon>
        <taxon>Metazoa</taxon>
        <taxon>Chordata</taxon>
        <taxon>Craniata</taxon>
        <taxon>Vertebrata</taxon>
        <taxon>Euteleostomi</taxon>
        <taxon>Actinopterygii</taxon>
        <taxon>Neopterygii</taxon>
        <taxon>Teleostei</taxon>
        <taxon>Neoteleostei</taxon>
        <taxon>Acanthomorphata</taxon>
        <taxon>Ovalentaria</taxon>
        <taxon>Cichlomorphae</taxon>
        <taxon>Cichliformes</taxon>
        <taxon>Cichlidae</taxon>
        <taxon>African cichlids</taxon>
        <taxon>Pseudocrenilabrinae</taxon>
        <taxon>Haplochromini</taxon>
        <taxon>Haplochromis</taxon>
    </lineage>
</organism>
<dbReference type="OMA" id="CGWMISQ"/>
<reference evidence="1" key="2">
    <citation type="submission" date="2025-09" db="UniProtKB">
        <authorList>
            <consortium name="Ensembl"/>
        </authorList>
    </citation>
    <scope>IDENTIFICATION</scope>
</reference>
<name>A0A3Q2UUK4_HAPBU</name>
<dbReference type="AlphaFoldDB" id="A0A3Q2UUK4"/>